<name>A0ABQ3T2Q8_9ACTN</name>
<keyword evidence="2" id="KW-1185">Reference proteome</keyword>
<dbReference type="EMBL" id="BNED01000002">
    <property type="protein sequence ID" value="GHI74676.1"/>
    <property type="molecule type" value="Genomic_DNA"/>
</dbReference>
<comment type="caution">
    <text evidence="1">The sequence shown here is derived from an EMBL/GenBank/DDBJ whole genome shotgun (WGS) entry which is preliminary data.</text>
</comment>
<dbReference type="Proteomes" id="UP000608522">
    <property type="component" value="Unassembled WGS sequence"/>
</dbReference>
<reference evidence="2" key="1">
    <citation type="submission" date="2023-07" db="EMBL/GenBank/DDBJ databases">
        <title>Whole genome shotgun sequence of Streptomyces spororaveus NBRC 15456.</title>
        <authorList>
            <person name="Komaki H."/>
            <person name="Tamura T."/>
        </authorList>
    </citation>
    <scope>NUCLEOTIDE SEQUENCE [LARGE SCALE GENOMIC DNA]</scope>
    <source>
        <strain evidence="2">NBRC 15456</strain>
    </source>
</reference>
<organism evidence="1 2">
    <name type="scientific">Streptomyces spororaveus</name>
    <dbReference type="NCBI Taxonomy" id="284039"/>
    <lineage>
        <taxon>Bacteria</taxon>
        <taxon>Bacillati</taxon>
        <taxon>Actinomycetota</taxon>
        <taxon>Actinomycetes</taxon>
        <taxon>Kitasatosporales</taxon>
        <taxon>Streptomycetaceae</taxon>
        <taxon>Streptomyces</taxon>
    </lineage>
</organism>
<accession>A0ABQ3T2Q8</accession>
<proteinExistence type="predicted"/>
<protein>
    <submittedName>
        <fullName evidence="1">Uncharacterized protein</fullName>
    </submittedName>
</protein>
<evidence type="ECO:0000313" key="2">
    <source>
        <dbReference type="Proteomes" id="UP000608522"/>
    </source>
</evidence>
<sequence>MTWESVEHISTILSAVNALGALGYQPWAVRLLRCLPRSKEPATPGPPPRLPEQPHRCAGRTVVRVETPDGHVVTIWSNHPPAVAAPNGESSLW</sequence>
<gene>
    <name evidence="1" type="ORF">Sspor_02370</name>
</gene>
<evidence type="ECO:0000313" key="1">
    <source>
        <dbReference type="EMBL" id="GHI74676.1"/>
    </source>
</evidence>